<name>A0A7S1AV31_NOCSC</name>
<sequence length="193" mass="21899">MWRVPPHPGPPTPFALKLRPWLLVSFALLMPVAVARFLVADVVGGIFLTVTSVFGWYTLKTTMDVSWLLCLGIILFLNSIFDACILIARFRHHPKWDSWQVILLHVTILLGPLLEMMAAALCWWVFHDFASILTRDELLFLESDPQLHYGIVRNTHTEAMSHCPNVQSQHQFAPFQGESYSLDDGAITEKTSP</sequence>
<reference evidence="2" key="1">
    <citation type="submission" date="2021-01" db="EMBL/GenBank/DDBJ databases">
        <authorList>
            <person name="Corre E."/>
            <person name="Pelletier E."/>
            <person name="Niang G."/>
            <person name="Scheremetjew M."/>
            <person name="Finn R."/>
            <person name="Kale V."/>
            <person name="Holt S."/>
            <person name="Cochrane G."/>
            <person name="Meng A."/>
            <person name="Brown T."/>
            <person name="Cohen L."/>
        </authorList>
    </citation>
    <scope>NUCLEOTIDE SEQUENCE</scope>
</reference>
<gene>
    <name evidence="2" type="ORF">NSCI0253_LOCUS40614</name>
</gene>
<feature type="transmembrane region" description="Helical" evidence="1">
    <location>
        <begin position="42"/>
        <end position="59"/>
    </location>
</feature>
<feature type="transmembrane region" description="Helical" evidence="1">
    <location>
        <begin position="65"/>
        <end position="90"/>
    </location>
</feature>
<accession>A0A7S1AV31</accession>
<evidence type="ECO:0000256" key="1">
    <source>
        <dbReference type="SAM" id="Phobius"/>
    </source>
</evidence>
<dbReference type="AlphaFoldDB" id="A0A7S1AV31"/>
<protein>
    <submittedName>
        <fullName evidence="2">Uncharacterized protein</fullName>
    </submittedName>
</protein>
<dbReference type="EMBL" id="HBFQ01057166">
    <property type="protein sequence ID" value="CAD8866259.1"/>
    <property type="molecule type" value="Transcribed_RNA"/>
</dbReference>
<evidence type="ECO:0000313" key="2">
    <source>
        <dbReference type="EMBL" id="CAD8866259.1"/>
    </source>
</evidence>
<keyword evidence="1" id="KW-1133">Transmembrane helix</keyword>
<organism evidence="2">
    <name type="scientific">Noctiluca scintillans</name>
    <name type="common">Sea sparkle</name>
    <name type="synonym">Red tide dinoflagellate</name>
    <dbReference type="NCBI Taxonomy" id="2966"/>
    <lineage>
        <taxon>Eukaryota</taxon>
        <taxon>Sar</taxon>
        <taxon>Alveolata</taxon>
        <taxon>Dinophyceae</taxon>
        <taxon>Noctilucales</taxon>
        <taxon>Noctilucaceae</taxon>
        <taxon>Noctiluca</taxon>
    </lineage>
</organism>
<keyword evidence="1" id="KW-0472">Membrane</keyword>
<feature type="transmembrane region" description="Helical" evidence="1">
    <location>
        <begin position="102"/>
        <end position="126"/>
    </location>
</feature>
<keyword evidence="1" id="KW-0812">Transmembrane</keyword>
<proteinExistence type="predicted"/>